<dbReference type="HOGENOM" id="CLU_3050119_0_0_1"/>
<dbReference type="InParanoid" id="G2YZ51"/>
<sequence>MSSMDSKRCVRYKLHRTKQSYLAIQSSSWYSEVARSDTDNIYTEKQIIPTTVSR</sequence>
<reference evidence="2" key="1">
    <citation type="journal article" date="2011" name="PLoS Genet.">
        <title>Genomic analysis of the necrotrophic fungal pathogens Sclerotinia sclerotiorum and Botrytis cinerea.</title>
        <authorList>
            <person name="Amselem J."/>
            <person name="Cuomo C.A."/>
            <person name="van Kan J.A."/>
            <person name="Viaud M."/>
            <person name="Benito E.P."/>
            <person name="Couloux A."/>
            <person name="Coutinho P.M."/>
            <person name="de Vries R.P."/>
            <person name="Dyer P.S."/>
            <person name="Fillinger S."/>
            <person name="Fournier E."/>
            <person name="Gout L."/>
            <person name="Hahn M."/>
            <person name="Kohn L."/>
            <person name="Lapalu N."/>
            <person name="Plummer K.M."/>
            <person name="Pradier J.M."/>
            <person name="Quevillon E."/>
            <person name="Sharon A."/>
            <person name="Simon A."/>
            <person name="ten Have A."/>
            <person name="Tudzynski B."/>
            <person name="Tudzynski P."/>
            <person name="Wincker P."/>
            <person name="Andrew M."/>
            <person name="Anthouard V."/>
            <person name="Beever R.E."/>
            <person name="Beffa R."/>
            <person name="Benoit I."/>
            <person name="Bouzid O."/>
            <person name="Brault B."/>
            <person name="Chen Z."/>
            <person name="Choquer M."/>
            <person name="Collemare J."/>
            <person name="Cotton P."/>
            <person name="Danchin E.G."/>
            <person name="Da Silva C."/>
            <person name="Gautier A."/>
            <person name="Giraud C."/>
            <person name="Giraud T."/>
            <person name="Gonzalez C."/>
            <person name="Grossetete S."/>
            <person name="Guldener U."/>
            <person name="Henrissat B."/>
            <person name="Howlett B.J."/>
            <person name="Kodira C."/>
            <person name="Kretschmer M."/>
            <person name="Lappartient A."/>
            <person name="Leroch M."/>
            <person name="Levis C."/>
            <person name="Mauceli E."/>
            <person name="Neuveglise C."/>
            <person name="Oeser B."/>
            <person name="Pearson M."/>
            <person name="Poulain J."/>
            <person name="Poussereau N."/>
            <person name="Quesneville H."/>
            <person name="Rascle C."/>
            <person name="Schumacher J."/>
            <person name="Segurens B."/>
            <person name="Sexton A."/>
            <person name="Silva E."/>
            <person name="Sirven C."/>
            <person name="Soanes D.M."/>
            <person name="Talbot N.J."/>
            <person name="Templeton M."/>
            <person name="Yandava C."/>
            <person name="Yarden O."/>
            <person name="Zeng Q."/>
            <person name="Rollins J.A."/>
            <person name="Lebrun M.H."/>
            <person name="Dickman M."/>
        </authorList>
    </citation>
    <scope>NUCLEOTIDE SEQUENCE [LARGE SCALE GENOMIC DNA]</scope>
    <source>
        <strain evidence="2">T4</strain>
    </source>
</reference>
<proteinExistence type="predicted"/>
<accession>G2YZ51</accession>
<evidence type="ECO:0000313" key="1">
    <source>
        <dbReference type="EMBL" id="CCD56899.1"/>
    </source>
</evidence>
<dbReference type="AlphaFoldDB" id="G2YZ51"/>
<dbReference type="Proteomes" id="UP000008177">
    <property type="component" value="Unplaced contigs"/>
</dbReference>
<protein>
    <submittedName>
        <fullName evidence="1">Uncharacterized protein</fullName>
    </submittedName>
</protein>
<evidence type="ECO:0000313" key="2">
    <source>
        <dbReference type="Proteomes" id="UP000008177"/>
    </source>
</evidence>
<name>G2YZ51_BOTF4</name>
<organism evidence="1 2">
    <name type="scientific">Botryotinia fuckeliana (strain T4)</name>
    <name type="common">Noble rot fungus</name>
    <name type="synonym">Botrytis cinerea</name>
    <dbReference type="NCBI Taxonomy" id="999810"/>
    <lineage>
        <taxon>Eukaryota</taxon>
        <taxon>Fungi</taxon>
        <taxon>Dikarya</taxon>
        <taxon>Ascomycota</taxon>
        <taxon>Pezizomycotina</taxon>
        <taxon>Leotiomycetes</taxon>
        <taxon>Helotiales</taxon>
        <taxon>Sclerotiniaceae</taxon>
        <taxon>Botrytis</taxon>
    </lineage>
</organism>
<gene>
    <name evidence="1" type="ORF">BofuT4_uP141610.1</name>
</gene>
<dbReference type="EMBL" id="FQ790362">
    <property type="protein sequence ID" value="CCD56899.1"/>
    <property type="molecule type" value="Genomic_DNA"/>
</dbReference>